<accession>A0AA88H181</accession>
<organism evidence="1 2">
    <name type="scientific">Naegleria lovaniensis</name>
    <name type="common">Amoeba</name>
    <dbReference type="NCBI Taxonomy" id="51637"/>
    <lineage>
        <taxon>Eukaryota</taxon>
        <taxon>Discoba</taxon>
        <taxon>Heterolobosea</taxon>
        <taxon>Tetramitia</taxon>
        <taxon>Eutetramitia</taxon>
        <taxon>Vahlkampfiidae</taxon>
        <taxon>Naegleria</taxon>
    </lineage>
</organism>
<reference evidence="1 2" key="1">
    <citation type="journal article" date="2018" name="BMC Genomics">
        <title>The genome of Naegleria lovaniensis, the basis for a comparative approach to unravel pathogenicity factors of the human pathogenic amoeba N. fowleri.</title>
        <authorList>
            <person name="Liechti N."/>
            <person name="Schurch N."/>
            <person name="Bruggmann R."/>
            <person name="Wittwer M."/>
        </authorList>
    </citation>
    <scope>NUCLEOTIDE SEQUENCE [LARGE SCALE GENOMIC DNA]</scope>
    <source>
        <strain evidence="1 2">ATCC 30569</strain>
    </source>
</reference>
<keyword evidence="2" id="KW-1185">Reference proteome</keyword>
<name>A0AA88H181_NAELO</name>
<dbReference type="Gene3D" id="3.80.10.10">
    <property type="entry name" value="Ribonuclease Inhibitor"/>
    <property type="match status" value="2"/>
</dbReference>
<comment type="caution">
    <text evidence="1">The sequence shown here is derived from an EMBL/GenBank/DDBJ whole genome shotgun (WGS) entry which is preliminary data.</text>
</comment>
<dbReference type="SUPFAM" id="SSF52047">
    <property type="entry name" value="RNI-like"/>
    <property type="match status" value="1"/>
</dbReference>
<evidence type="ECO:0000313" key="2">
    <source>
        <dbReference type="Proteomes" id="UP000816034"/>
    </source>
</evidence>
<dbReference type="AlphaFoldDB" id="A0AA88H181"/>
<dbReference type="Proteomes" id="UP000816034">
    <property type="component" value="Unassembled WGS sequence"/>
</dbReference>
<evidence type="ECO:0000313" key="1">
    <source>
        <dbReference type="EMBL" id="KAG2389188.1"/>
    </source>
</evidence>
<protein>
    <recommendedName>
        <fullName evidence="3">F-box domain-containing protein</fullName>
    </recommendedName>
</protein>
<dbReference type="RefSeq" id="XP_044553180.1">
    <property type="nucleotide sequence ID" value="XM_044690592.1"/>
</dbReference>
<dbReference type="EMBL" id="PYSW02000008">
    <property type="protein sequence ID" value="KAG2389188.1"/>
    <property type="molecule type" value="Genomic_DNA"/>
</dbReference>
<dbReference type="InterPro" id="IPR032675">
    <property type="entry name" value="LRR_dom_sf"/>
</dbReference>
<gene>
    <name evidence="1" type="ORF">C9374_014588</name>
</gene>
<sequence>MGQQHVSKYSISHEYVHIPDDIIYHILTFVPSQYIFTNQIMSVSRQWKRVCFRLNISVDLKLKPANHAKFKLMAKCRYLNNLTDLNLRSTDLHHFGLSILLNSNRVKNLKILNLAGNYNLGHEGIQLLCECPNIGNLSSLSLEGCYLEPKSLKLLSSSLMLPYLCELNLSGNLISLESAKILFNSPYLSKQLKRWILKSCTFSDEHFEVFLSSNVLKNYNNLTLLDFSINYLTDNTASNLLKESNKFWNLQEFNLARNMFTSVGENLIRNCETLNKVVVLKEKQSNNYSKLRSFFIDQ</sequence>
<dbReference type="GeneID" id="68107041"/>
<evidence type="ECO:0008006" key="3">
    <source>
        <dbReference type="Google" id="ProtNLM"/>
    </source>
</evidence>
<proteinExistence type="predicted"/>